<dbReference type="EC" id="6.3.2.1" evidence="8"/>
<feature type="binding site" evidence="8">
    <location>
        <begin position="30"/>
        <end position="37"/>
    </location>
    <ligand>
        <name>ATP</name>
        <dbReference type="ChEBI" id="CHEBI:30616"/>
    </ligand>
</feature>
<evidence type="ECO:0000256" key="3">
    <source>
        <dbReference type="ARBA" id="ARBA00022598"/>
    </source>
</evidence>
<keyword evidence="5 8" id="KW-0547">Nucleotide-binding</keyword>
<dbReference type="PANTHER" id="PTHR21299:SF1">
    <property type="entry name" value="PANTOATE--BETA-ALANINE LIGASE"/>
    <property type="match status" value="1"/>
</dbReference>
<sequence>MRVARTVAEVRAAVRAARDDGASIGLVPTMGALHDGHLSLIRAARAANDFVVMSLFVNPTQFAPSEDLAAYPRDEERDAHLAAEAGVDLLFAPGVAEVYPPGFATTIHIAGLTDVLDGAARGAGHFDGVATVVTKLFHIVAPDDAYFGQKDAQQVLVIHRLVRDLDMPVRIVACPTVREPDGLAMSSRNVYLDPASRERATALNRALEAAAQTVAQGRVDAASVLAAASTVLSAAGIEPEYLELRSPDDLREVDRVETTALLAVAARVGPARLIDNRILEAAP</sequence>
<dbReference type="Proteomes" id="UP001597055">
    <property type="component" value="Unassembled WGS sequence"/>
</dbReference>
<evidence type="ECO:0000256" key="5">
    <source>
        <dbReference type="ARBA" id="ARBA00022741"/>
    </source>
</evidence>
<dbReference type="InterPro" id="IPR042176">
    <property type="entry name" value="Pantoate_ligase_C"/>
</dbReference>
<dbReference type="InterPro" id="IPR014729">
    <property type="entry name" value="Rossmann-like_a/b/a_fold"/>
</dbReference>
<accession>A0ABW3AHJ0</accession>
<feature type="binding site" evidence="8">
    <location>
        <position position="61"/>
    </location>
    <ligand>
        <name>(R)-pantoate</name>
        <dbReference type="ChEBI" id="CHEBI:15980"/>
    </ligand>
</feature>
<dbReference type="GO" id="GO:0004592">
    <property type="term" value="F:pantoate-beta-alanine ligase activity"/>
    <property type="evidence" value="ECO:0007669"/>
    <property type="project" value="UniProtKB-EC"/>
</dbReference>
<comment type="miscellaneous">
    <text evidence="8">The reaction proceeds by a bi uni uni bi ping pong mechanism.</text>
</comment>
<dbReference type="InterPro" id="IPR003721">
    <property type="entry name" value="Pantoate_ligase"/>
</dbReference>
<comment type="similarity">
    <text evidence="2 8">Belongs to the pantothenate synthetase family.</text>
</comment>
<name>A0ABW3AHJ0_9MICO</name>
<dbReference type="Gene3D" id="3.30.1300.10">
    <property type="entry name" value="Pantoate-beta-alanine ligase, C-terminal domain"/>
    <property type="match status" value="1"/>
</dbReference>
<organism evidence="9 10">
    <name type="scientific">Microbacterium insulae</name>
    <dbReference type="NCBI Taxonomy" id="483014"/>
    <lineage>
        <taxon>Bacteria</taxon>
        <taxon>Bacillati</taxon>
        <taxon>Actinomycetota</taxon>
        <taxon>Actinomycetes</taxon>
        <taxon>Micrococcales</taxon>
        <taxon>Microbacteriaceae</taxon>
        <taxon>Microbacterium</taxon>
    </lineage>
</organism>
<comment type="caution">
    <text evidence="9">The sequence shown here is derived from an EMBL/GenBank/DDBJ whole genome shotgun (WGS) entry which is preliminary data.</text>
</comment>
<evidence type="ECO:0000256" key="4">
    <source>
        <dbReference type="ARBA" id="ARBA00022655"/>
    </source>
</evidence>
<evidence type="ECO:0000256" key="8">
    <source>
        <dbReference type="HAMAP-Rule" id="MF_00158"/>
    </source>
</evidence>
<feature type="binding site" evidence="8">
    <location>
        <position position="177"/>
    </location>
    <ligand>
        <name>ATP</name>
        <dbReference type="ChEBI" id="CHEBI:30616"/>
    </ligand>
</feature>
<keyword evidence="3 8" id="KW-0436">Ligase</keyword>
<keyword evidence="10" id="KW-1185">Reference proteome</keyword>
<dbReference type="NCBIfam" id="TIGR00018">
    <property type="entry name" value="panC"/>
    <property type="match status" value="1"/>
</dbReference>
<comment type="catalytic activity">
    <reaction evidence="7 8">
        <text>(R)-pantoate + beta-alanine + ATP = (R)-pantothenate + AMP + diphosphate + H(+)</text>
        <dbReference type="Rhea" id="RHEA:10912"/>
        <dbReference type="ChEBI" id="CHEBI:15378"/>
        <dbReference type="ChEBI" id="CHEBI:15980"/>
        <dbReference type="ChEBI" id="CHEBI:29032"/>
        <dbReference type="ChEBI" id="CHEBI:30616"/>
        <dbReference type="ChEBI" id="CHEBI:33019"/>
        <dbReference type="ChEBI" id="CHEBI:57966"/>
        <dbReference type="ChEBI" id="CHEBI:456215"/>
        <dbReference type="EC" id="6.3.2.1"/>
    </reaction>
</comment>
<comment type="function">
    <text evidence="8">Catalyzes the condensation of pantoate with beta-alanine in an ATP-dependent reaction via a pantoyl-adenylate intermediate.</text>
</comment>
<feature type="binding site" evidence="8">
    <location>
        <position position="154"/>
    </location>
    <ligand>
        <name>(R)-pantoate</name>
        <dbReference type="ChEBI" id="CHEBI:15980"/>
    </ligand>
</feature>
<dbReference type="HAMAP" id="MF_00158">
    <property type="entry name" value="PanC"/>
    <property type="match status" value="1"/>
</dbReference>
<dbReference type="Gene3D" id="3.40.50.620">
    <property type="entry name" value="HUPs"/>
    <property type="match status" value="1"/>
</dbReference>
<dbReference type="EMBL" id="JBHTII010000001">
    <property type="protein sequence ID" value="MFD0790457.1"/>
    <property type="molecule type" value="Genomic_DNA"/>
</dbReference>
<evidence type="ECO:0000256" key="7">
    <source>
        <dbReference type="ARBA" id="ARBA00048258"/>
    </source>
</evidence>
<evidence type="ECO:0000256" key="1">
    <source>
        <dbReference type="ARBA" id="ARBA00004990"/>
    </source>
</evidence>
<dbReference type="CDD" id="cd00560">
    <property type="entry name" value="PanC"/>
    <property type="match status" value="1"/>
</dbReference>
<protein>
    <recommendedName>
        <fullName evidence="8">Pantothenate synthetase</fullName>
        <shortName evidence="8">PS</shortName>
        <ecNumber evidence="8">6.3.2.1</ecNumber>
    </recommendedName>
    <alternativeName>
        <fullName evidence="8">Pantoate--beta-alanine ligase</fullName>
    </alternativeName>
    <alternativeName>
        <fullName evidence="8">Pantoate-activating enzyme</fullName>
    </alternativeName>
</protein>
<reference evidence="10" key="1">
    <citation type="journal article" date="2019" name="Int. J. Syst. Evol. Microbiol.">
        <title>The Global Catalogue of Microorganisms (GCM) 10K type strain sequencing project: providing services to taxonomists for standard genome sequencing and annotation.</title>
        <authorList>
            <consortium name="The Broad Institute Genomics Platform"/>
            <consortium name="The Broad Institute Genome Sequencing Center for Infectious Disease"/>
            <person name="Wu L."/>
            <person name="Ma J."/>
        </authorList>
    </citation>
    <scope>NUCLEOTIDE SEQUENCE [LARGE SCALE GENOMIC DNA]</scope>
    <source>
        <strain evidence="10">CCUG 54523</strain>
    </source>
</reference>
<comment type="subunit">
    <text evidence="8">Homodimer.</text>
</comment>
<evidence type="ECO:0000313" key="10">
    <source>
        <dbReference type="Proteomes" id="UP001597055"/>
    </source>
</evidence>
<feature type="binding site" evidence="8">
    <location>
        <begin position="148"/>
        <end position="151"/>
    </location>
    <ligand>
        <name>ATP</name>
        <dbReference type="ChEBI" id="CHEBI:30616"/>
    </ligand>
</feature>
<feature type="active site" description="Proton donor" evidence="8">
    <location>
        <position position="37"/>
    </location>
</feature>
<feature type="binding site" evidence="8">
    <location>
        <position position="61"/>
    </location>
    <ligand>
        <name>beta-alanine</name>
        <dbReference type="ChEBI" id="CHEBI:57966"/>
    </ligand>
</feature>
<dbReference type="NCBIfam" id="TIGR00125">
    <property type="entry name" value="cyt_tran_rel"/>
    <property type="match status" value="1"/>
</dbReference>
<evidence type="ECO:0000313" key="9">
    <source>
        <dbReference type="EMBL" id="MFD0790457.1"/>
    </source>
</evidence>
<feature type="binding site" evidence="8">
    <location>
        <begin position="185"/>
        <end position="188"/>
    </location>
    <ligand>
        <name>ATP</name>
        <dbReference type="ChEBI" id="CHEBI:30616"/>
    </ligand>
</feature>
<dbReference type="SUPFAM" id="SSF52374">
    <property type="entry name" value="Nucleotidylyl transferase"/>
    <property type="match status" value="1"/>
</dbReference>
<dbReference type="RefSeq" id="WP_204978288.1">
    <property type="nucleotide sequence ID" value="NZ_JBHTII010000001.1"/>
</dbReference>
<keyword evidence="4 8" id="KW-0566">Pantothenate biosynthesis</keyword>
<evidence type="ECO:0000256" key="2">
    <source>
        <dbReference type="ARBA" id="ARBA00009256"/>
    </source>
</evidence>
<comment type="pathway">
    <text evidence="1 8">Cofactor biosynthesis; (R)-pantothenate biosynthesis; (R)-pantothenate from (R)-pantoate and beta-alanine: step 1/1.</text>
</comment>
<evidence type="ECO:0000256" key="6">
    <source>
        <dbReference type="ARBA" id="ARBA00022840"/>
    </source>
</evidence>
<keyword evidence="8" id="KW-0963">Cytoplasm</keyword>
<gene>
    <name evidence="8 9" type="primary">panC</name>
    <name evidence="9" type="ORF">ACFQ0P_08605</name>
</gene>
<dbReference type="PANTHER" id="PTHR21299">
    <property type="entry name" value="CYTIDYLATE KINASE/PANTOATE-BETA-ALANINE LIGASE"/>
    <property type="match status" value="1"/>
</dbReference>
<dbReference type="Pfam" id="PF02569">
    <property type="entry name" value="Pantoate_ligase"/>
    <property type="match status" value="1"/>
</dbReference>
<keyword evidence="6 8" id="KW-0067">ATP-binding</keyword>
<dbReference type="InterPro" id="IPR004821">
    <property type="entry name" value="Cyt_trans-like"/>
</dbReference>
<comment type="subcellular location">
    <subcellularLocation>
        <location evidence="8">Cytoplasm</location>
    </subcellularLocation>
</comment>
<proteinExistence type="inferred from homology"/>